<dbReference type="Proteomes" id="UP000291084">
    <property type="component" value="Chromosome 6"/>
</dbReference>
<evidence type="ECO:0000313" key="1">
    <source>
        <dbReference type="EMBL" id="BAT90015.1"/>
    </source>
</evidence>
<sequence>MCTKITTSEPVCTYSPTCCFQDVLYRAQTLDLSCCTNSPCHAESFQRKKIKLCCWNENHRVTTSFKPPGPTFWMSSSIPCPLQLNVPFLIYGGCCLYSNMSKLCPVKPSISVSLLDQTK</sequence>
<evidence type="ECO:0000313" key="2">
    <source>
        <dbReference type="Proteomes" id="UP000291084"/>
    </source>
</evidence>
<dbReference type="AlphaFoldDB" id="A0A0S3SAX6"/>
<accession>A0A0S3SAX6</accession>
<dbReference type="EMBL" id="AP015039">
    <property type="protein sequence ID" value="BAT90015.1"/>
    <property type="molecule type" value="Genomic_DNA"/>
</dbReference>
<name>A0A0S3SAX6_PHAAN</name>
<proteinExistence type="predicted"/>
<gene>
    <name evidence="1" type="primary">Vigan.06G117500</name>
    <name evidence="1" type="ORF">VIGAN_06117500</name>
</gene>
<protein>
    <submittedName>
        <fullName evidence="1">Uncharacterized protein</fullName>
    </submittedName>
</protein>
<keyword evidence="2" id="KW-1185">Reference proteome</keyword>
<organism evidence="1 2">
    <name type="scientific">Vigna angularis var. angularis</name>
    <dbReference type="NCBI Taxonomy" id="157739"/>
    <lineage>
        <taxon>Eukaryota</taxon>
        <taxon>Viridiplantae</taxon>
        <taxon>Streptophyta</taxon>
        <taxon>Embryophyta</taxon>
        <taxon>Tracheophyta</taxon>
        <taxon>Spermatophyta</taxon>
        <taxon>Magnoliopsida</taxon>
        <taxon>eudicotyledons</taxon>
        <taxon>Gunneridae</taxon>
        <taxon>Pentapetalae</taxon>
        <taxon>rosids</taxon>
        <taxon>fabids</taxon>
        <taxon>Fabales</taxon>
        <taxon>Fabaceae</taxon>
        <taxon>Papilionoideae</taxon>
        <taxon>50 kb inversion clade</taxon>
        <taxon>NPAAA clade</taxon>
        <taxon>indigoferoid/millettioid clade</taxon>
        <taxon>Phaseoleae</taxon>
        <taxon>Vigna</taxon>
    </lineage>
</organism>
<reference evidence="1 2" key="1">
    <citation type="journal article" date="2015" name="Sci. Rep.">
        <title>The power of single molecule real-time sequencing technology in the de novo assembly of a eukaryotic genome.</title>
        <authorList>
            <person name="Sakai H."/>
            <person name="Naito K."/>
            <person name="Ogiso-Tanaka E."/>
            <person name="Takahashi Y."/>
            <person name="Iseki K."/>
            <person name="Muto C."/>
            <person name="Satou K."/>
            <person name="Teruya K."/>
            <person name="Shiroma A."/>
            <person name="Shimoji M."/>
            <person name="Hirano T."/>
            <person name="Itoh T."/>
            <person name="Kaga A."/>
            <person name="Tomooka N."/>
        </authorList>
    </citation>
    <scope>NUCLEOTIDE SEQUENCE [LARGE SCALE GENOMIC DNA]</scope>
    <source>
        <strain evidence="2">cv. Shumari</strain>
    </source>
</reference>